<dbReference type="InterPro" id="IPR050313">
    <property type="entry name" value="Carb_Metab_HTH_regulators"/>
</dbReference>
<evidence type="ECO:0000313" key="5">
    <source>
        <dbReference type="EMBL" id="AXI10499.1"/>
    </source>
</evidence>
<dbReference type="KEGG" id="ocn:CUC15_16850"/>
<dbReference type="InterPro" id="IPR018356">
    <property type="entry name" value="Tscrpt_reg_HTH_DeoR_CS"/>
</dbReference>
<evidence type="ECO:0000256" key="2">
    <source>
        <dbReference type="ARBA" id="ARBA00023125"/>
    </source>
</evidence>
<dbReference type="SUPFAM" id="SSF46785">
    <property type="entry name" value="Winged helix' DNA-binding domain"/>
    <property type="match status" value="1"/>
</dbReference>
<name>A0A345PKG9_9BACI</name>
<dbReference type="PANTHER" id="PTHR30363:SF60">
    <property type="entry name" value="HTH-TYPE TRANSCRIPTIONAL REGULATOR IOLR"/>
    <property type="match status" value="1"/>
</dbReference>
<dbReference type="InterPro" id="IPR036388">
    <property type="entry name" value="WH-like_DNA-bd_sf"/>
</dbReference>
<accession>A0A345PKG9</accession>
<dbReference type="Gene3D" id="1.10.10.10">
    <property type="entry name" value="Winged helix-like DNA-binding domain superfamily/Winged helix DNA-binding domain"/>
    <property type="match status" value="1"/>
</dbReference>
<dbReference type="Pfam" id="PF08220">
    <property type="entry name" value="HTH_DeoR"/>
    <property type="match status" value="1"/>
</dbReference>
<dbReference type="RefSeq" id="WP_114917784.1">
    <property type="nucleotide sequence ID" value="NZ_CP024848.1"/>
</dbReference>
<dbReference type="Gene3D" id="3.40.50.1360">
    <property type="match status" value="1"/>
</dbReference>
<evidence type="ECO:0000256" key="3">
    <source>
        <dbReference type="ARBA" id="ARBA00023163"/>
    </source>
</evidence>
<dbReference type="SMART" id="SM00420">
    <property type="entry name" value="HTH_DEOR"/>
    <property type="match status" value="1"/>
</dbReference>
<dbReference type="AlphaFoldDB" id="A0A345PKG9"/>
<evidence type="ECO:0000256" key="1">
    <source>
        <dbReference type="ARBA" id="ARBA00023015"/>
    </source>
</evidence>
<keyword evidence="3" id="KW-0804">Transcription</keyword>
<dbReference type="GO" id="GO:0003677">
    <property type="term" value="F:DNA binding"/>
    <property type="evidence" value="ECO:0007669"/>
    <property type="project" value="UniProtKB-KW"/>
</dbReference>
<dbReference type="OrthoDB" id="9798651at2"/>
<dbReference type="GO" id="GO:0003700">
    <property type="term" value="F:DNA-binding transcription factor activity"/>
    <property type="evidence" value="ECO:0007669"/>
    <property type="project" value="InterPro"/>
</dbReference>
<dbReference type="EMBL" id="CP024848">
    <property type="protein sequence ID" value="AXI10499.1"/>
    <property type="molecule type" value="Genomic_DNA"/>
</dbReference>
<dbReference type="Pfam" id="PF00455">
    <property type="entry name" value="DeoRC"/>
    <property type="match status" value="1"/>
</dbReference>
<dbReference type="PROSITE" id="PS00894">
    <property type="entry name" value="HTH_DEOR_1"/>
    <property type="match status" value="1"/>
</dbReference>
<reference evidence="6" key="1">
    <citation type="submission" date="2017-11" db="EMBL/GenBank/DDBJ databases">
        <authorList>
            <person name="Zhu W."/>
        </authorList>
    </citation>
    <scope>NUCLEOTIDE SEQUENCE [LARGE SCALE GENOMIC DNA]</scope>
    <source>
        <strain evidence="6">160</strain>
    </source>
</reference>
<dbReference type="InterPro" id="IPR037171">
    <property type="entry name" value="NagB/RpiA_transferase-like"/>
</dbReference>
<evidence type="ECO:0000259" key="4">
    <source>
        <dbReference type="PROSITE" id="PS51000"/>
    </source>
</evidence>
<dbReference type="PANTHER" id="PTHR30363">
    <property type="entry name" value="HTH-TYPE TRANSCRIPTIONAL REGULATOR SRLR-RELATED"/>
    <property type="match status" value="1"/>
</dbReference>
<dbReference type="SUPFAM" id="SSF100950">
    <property type="entry name" value="NagB/RpiA/CoA transferase-like"/>
    <property type="match status" value="1"/>
</dbReference>
<feature type="domain" description="HTH deoR-type" evidence="4">
    <location>
        <begin position="3"/>
        <end position="58"/>
    </location>
</feature>
<keyword evidence="1" id="KW-0805">Transcription regulation</keyword>
<dbReference type="InterPro" id="IPR036390">
    <property type="entry name" value="WH_DNA-bd_sf"/>
</dbReference>
<evidence type="ECO:0000313" key="6">
    <source>
        <dbReference type="Proteomes" id="UP000253908"/>
    </source>
</evidence>
<dbReference type="InterPro" id="IPR001034">
    <property type="entry name" value="DeoR_HTH"/>
</dbReference>
<protein>
    <submittedName>
        <fullName evidence="5">DeoR/GlpR transcriptional regulator</fullName>
    </submittedName>
</protein>
<dbReference type="PRINTS" id="PR00037">
    <property type="entry name" value="HTHLACR"/>
</dbReference>
<sequence>MIKTRRLNEIQEYVLENETVSLDELVTMFNVSKNTIRRDVQELVDSGEFNKVYGGISVNHSITVPFSDRQVRNDKEKEQIAKMAAEYVEDGNIIFIDSGTTTLKMLEYIKNKQVTIITNNIDFIMKAIPYNNLTIFSTGGMLEQKTKSFTSANNKEVIRSYNINKAFLASTGVSIKNGVTNSLPIESEIKAEVVKRSEVAFLLVDHDKFNKSSLTSYCKLNEIDYLVTDMLPEANYIQYAENHHIKLVVS</sequence>
<dbReference type="PROSITE" id="PS51000">
    <property type="entry name" value="HTH_DEOR_2"/>
    <property type="match status" value="1"/>
</dbReference>
<organism evidence="5 6">
    <name type="scientific">Oceanobacillus zhaokaii</name>
    <dbReference type="NCBI Taxonomy" id="2052660"/>
    <lineage>
        <taxon>Bacteria</taxon>
        <taxon>Bacillati</taxon>
        <taxon>Bacillota</taxon>
        <taxon>Bacilli</taxon>
        <taxon>Bacillales</taxon>
        <taxon>Bacillaceae</taxon>
        <taxon>Oceanobacillus</taxon>
    </lineage>
</organism>
<dbReference type="SMART" id="SM01134">
    <property type="entry name" value="DeoRC"/>
    <property type="match status" value="1"/>
</dbReference>
<proteinExistence type="predicted"/>
<dbReference type="Proteomes" id="UP000253908">
    <property type="component" value="Chromosome"/>
</dbReference>
<keyword evidence="6" id="KW-1185">Reference proteome</keyword>
<gene>
    <name evidence="5" type="ORF">CUC15_16850</name>
</gene>
<keyword evidence="2" id="KW-0238">DNA-binding</keyword>
<dbReference type="InterPro" id="IPR014036">
    <property type="entry name" value="DeoR-like_C"/>
</dbReference>